<reference evidence="3 4" key="1">
    <citation type="submission" date="2021-06" db="EMBL/GenBank/DDBJ databases">
        <title>Complete genome of Haloferula helveola possessing various polysaccharide degrading enzymes.</title>
        <authorList>
            <person name="Takami H."/>
            <person name="Huang C."/>
            <person name="Hamasaki K."/>
        </authorList>
    </citation>
    <scope>NUCLEOTIDE SEQUENCE [LARGE SCALE GENOMIC DNA]</scope>
    <source>
        <strain evidence="3 4">CN-1</strain>
    </source>
</reference>
<protein>
    <submittedName>
        <fullName evidence="3">NADH-dependent dehydrogenase</fullName>
    </submittedName>
</protein>
<dbReference type="InterPro" id="IPR006311">
    <property type="entry name" value="TAT_signal"/>
</dbReference>
<name>A0ABN6H0E0_9BACT</name>
<dbReference type="PANTHER" id="PTHR43818">
    <property type="entry name" value="BCDNA.GH03377"/>
    <property type="match status" value="1"/>
</dbReference>
<dbReference type="InterPro" id="IPR050463">
    <property type="entry name" value="Gfo/Idh/MocA_oxidrdct_glycsds"/>
</dbReference>
<dbReference type="SUPFAM" id="SSF55347">
    <property type="entry name" value="Glyceraldehyde-3-phosphate dehydrogenase-like, C-terminal domain"/>
    <property type="match status" value="1"/>
</dbReference>
<dbReference type="InterPro" id="IPR036291">
    <property type="entry name" value="NAD(P)-bd_dom_sf"/>
</dbReference>
<evidence type="ECO:0000313" key="3">
    <source>
        <dbReference type="EMBL" id="BCX46999.1"/>
    </source>
</evidence>
<dbReference type="Pfam" id="PF01408">
    <property type="entry name" value="GFO_IDH_MocA"/>
    <property type="match status" value="1"/>
</dbReference>
<dbReference type="EMBL" id="AP024702">
    <property type="protein sequence ID" value="BCX46999.1"/>
    <property type="molecule type" value="Genomic_DNA"/>
</dbReference>
<dbReference type="RefSeq" id="WP_338688980.1">
    <property type="nucleotide sequence ID" value="NZ_AP024702.1"/>
</dbReference>
<dbReference type="PANTHER" id="PTHR43818:SF10">
    <property type="entry name" value="NADH-DEPENDENT DEHYDROGENASE-RELATED"/>
    <property type="match status" value="1"/>
</dbReference>
<feature type="domain" description="Gfo/Idh/MocA-like oxidoreductase bacterial type C-terminal" evidence="2">
    <location>
        <begin position="171"/>
        <end position="254"/>
    </location>
</feature>
<dbReference type="Proteomes" id="UP001374893">
    <property type="component" value="Chromosome"/>
</dbReference>
<proteinExistence type="predicted"/>
<evidence type="ECO:0000313" key="4">
    <source>
        <dbReference type="Proteomes" id="UP001374893"/>
    </source>
</evidence>
<dbReference type="Pfam" id="PF19051">
    <property type="entry name" value="GFO_IDH_MocA_C2"/>
    <property type="match status" value="1"/>
</dbReference>
<organism evidence="3 4">
    <name type="scientific">Haloferula helveola</name>
    <dbReference type="NCBI Taxonomy" id="490095"/>
    <lineage>
        <taxon>Bacteria</taxon>
        <taxon>Pseudomonadati</taxon>
        <taxon>Verrucomicrobiota</taxon>
        <taxon>Verrucomicrobiia</taxon>
        <taxon>Verrucomicrobiales</taxon>
        <taxon>Verrucomicrobiaceae</taxon>
        <taxon>Haloferula</taxon>
    </lineage>
</organism>
<keyword evidence="4" id="KW-1185">Reference proteome</keyword>
<evidence type="ECO:0000259" key="2">
    <source>
        <dbReference type="Pfam" id="PF19051"/>
    </source>
</evidence>
<gene>
    <name evidence="3" type="ORF">HAHE_09070</name>
</gene>
<accession>A0ABN6H0E0</accession>
<dbReference type="InterPro" id="IPR000683">
    <property type="entry name" value="Gfo/Idh/MocA-like_OxRdtase_N"/>
</dbReference>
<dbReference type="Gene3D" id="3.40.50.720">
    <property type="entry name" value="NAD(P)-binding Rossmann-like Domain"/>
    <property type="match status" value="1"/>
</dbReference>
<evidence type="ECO:0000259" key="1">
    <source>
        <dbReference type="Pfam" id="PF01408"/>
    </source>
</evidence>
<dbReference type="PROSITE" id="PS51318">
    <property type="entry name" value="TAT"/>
    <property type="match status" value="1"/>
</dbReference>
<dbReference type="InterPro" id="IPR043906">
    <property type="entry name" value="Gfo/Idh/MocA_OxRdtase_bact_C"/>
</dbReference>
<feature type="domain" description="Gfo/Idh/MocA-like oxidoreductase N-terminal" evidence="1">
    <location>
        <begin position="38"/>
        <end position="156"/>
    </location>
</feature>
<sequence length="463" mass="51321">MSNTHLSRRKFLHTTGLGAGAVLGFPAIVSGQNLNDRIRVAAIGVGGKGESDINNVAKCGCDIVGLCDVDAKTLGRMSKKYPKAKTFSDFREMLPKMDAEIDAVIVSAPDHIHGVAAIPAMQAGKHVYVQKPLAQTVWECRVMGDLAREKKLATQMGNQGSAAEGLRRSVEVIQTGVLGKPLELHVWTNRPIWPQGFERPSGSDPVPEHLDWDLWLGPAAERPYKNGIYHPFKWRGWTDFGTGALGDMACHTVNMPFRALKLGYPEKIECEMASKLFSETYPMTSRVRFDFPAREDLPPLKFWWYDGNPGDPFKPIMPYPELLKDIIALRGKTPKSGALIVFENGMLYSEDDYGRAFWVKTNDDKEFVSGTDHPLTRDAPQVIPRSPGHEQEWIDMMRDGTPAYSNFEIAAYLTEVILLGSIAQRVGEGLPIAWDGPNMKAKGNDAASALVKRPYRDGWAPQV</sequence>
<dbReference type="SUPFAM" id="SSF51735">
    <property type="entry name" value="NAD(P)-binding Rossmann-fold domains"/>
    <property type="match status" value="1"/>
</dbReference>